<dbReference type="GO" id="GO:0005524">
    <property type="term" value="F:ATP binding"/>
    <property type="evidence" value="ECO:0007669"/>
    <property type="project" value="InterPro"/>
</dbReference>
<sequence>MRIEKVKITNFKCYEDTFTLRLDEGLNVIVGVNESGKTTILEAIHLALTGLLHGRPLKNDVTSYLFNLAAQDKYVKSLGTAEPLAPPTITIELFFSGNSPELAALEGDGNSEKAKCAGVVFRIAFDEGNYKDPYAKLLDAGGLTSIPVEYYTATMRSFARAGITARNIPIKSALIDSSSARLQNGSDLYVSRIIRDALEEKERASISQAHRKLREAFVSDENLKLINERITAAAKISKKSVSISVDLSSQNAWESSLMTYIDLIPFQYIGKGEQCVIKTKLALSTKKNAEATAILLEEPENHLSHTRLSALIKDLTDEHGEKQIIISTHSSFVANKLGLDHLVVLRTGAVARMADLKASDFFRKLAGYDTLRLVLAERAILVEGDSDELVVQRAYMDANDGRLPIQDGIDVISVGTAFLRFLEIAEALGIPTAVVTDNDGDAAAVDRKYAAYKGSKAVRICFDRVEDGGDLMAGKKPYNYNTLEPKLLKANSLATLKAVLGVDADTEDKLRLHMRSSKTETALAIFNAEEKIIYPDYILEAIAP</sequence>
<gene>
    <name evidence="4" type="ORF">NS319_09875</name>
</gene>
<dbReference type="Proteomes" id="UP000072867">
    <property type="component" value="Unassembled WGS sequence"/>
</dbReference>
<name>A0A147HXA3_9SPHN</name>
<proteinExistence type="predicted"/>
<comment type="caution">
    <text evidence="4">The sequence shown here is derived from an EMBL/GenBank/DDBJ whole genome shotgun (WGS) entry which is preliminary data.</text>
</comment>
<dbReference type="GO" id="GO:0016887">
    <property type="term" value="F:ATP hydrolysis activity"/>
    <property type="evidence" value="ECO:0007669"/>
    <property type="project" value="InterPro"/>
</dbReference>
<protein>
    <submittedName>
        <fullName evidence="4">DNA recombinase</fullName>
    </submittedName>
</protein>
<evidence type="ECO:0000313" key="5">
    <source>
        <dbReference type="Proteomes" id="UP000072867"/>
    </source>
</evidence>
<dbReference type="PANTHER" id="PTHR43581:SF4">
    <property type="entry name" value="ATP_GTP PHOSPHATASE"/>
    <property type="match status" value="1"/>
</dbReference>
<dbReference type="SUPFAM" id="SSF52540">
    <property type="entry name" value="P-loop containing nucleoside triphosphate hydrolases"/>
    <property type="match status" value="1"/>
</dbReference>
<dbReference type="InterPro" id="IPR003959">
    <property type="entry name" value="ATPase_AAA_core"/>
</dbReference>
<dbReference type="AlphaFoldDB" id="A0A147HXA3"/>
<dbReference type="InterPro" id="IPR041685">
    <property type="entry name" value="AAA_GajA/Old/RecF-like"/>
</dbReference>
<reference evidence="4 5" key="1">
    <citation type="journal article" date="2016" name="Front. Microbiol.">
        <title>Genomic Resource of Rice Seed Associated Bacteria.</title>
        <authorList>
            <person name="Midha S."/>
            <person name="Bansal K."/>
            <person name="Sharma S."/>
            <person name="Kumar N."/>
            <person name="Patil P.P."/>
            <person name="Chaudhry V."/>
            <person name="Patil P.B."/>
        </authorList>
    </citation>
    <scope>NUCLEOTIDE SEQUENCE [LARGE SCALE GENOMIC DNA]</scope>
    <source>
        <strain evidence="4 5">NS319</strain>
    </source>
</reference>
<organism evidence="4 5">
    <name type="scientific">Sphingomonas sanguinis</name>
    <dbReference type="NCBI Taxonomy" id="33051"/>
    <lineage>
        <taxon>Bacteria</taxon>
        <taxon>Pseudomonadati</taxon>
        <taxon>Pseudomonadota</taxon>
        <taxon>Alphaproteobacteria</taxon>
        <taxon>Sphingomonadales</taxon>
        <taxon>Sphingomonadaceae</taxon>
        <taxon>Sphingomonas</taxon>
    </lineage>
</organism>
<dbReference type="InterPro" id="IPR027417">
    <property type="entry name" value="P-loop_NTPase"/>
</dbReference>
<dbReference type="InterPro" id="IPR051396">
    <property type="entry name" value="Bact_Antivir_Def_Nuclease"/>
</dbReference>
<dbReference type="CDD" id="cd01026">
    <property type="entry name" value="TOPRIM_OLD"/>
    <property type="match status" value="1"/>
</dbReference>
<evidence type="ECO:0000259" key="2">
    <source>
        <dbReference type="Pfam" id="PF13304"/>
    </source>
</evidence>
<dbReference type="PANTHER" id="PTHR43581">
    <property type="entry name" value="ATP/GTP PHOSPHATASE"/>
    <property type="match status" value="1"/>
</dbReference>
<evidence type="ECO:0000313" key="4">
    <source>
        <dbReference type="EMBL" id="KTT69571.1"/>
    </source>
</evidence>
<feature type="domain" description="OLD protein-like TOPRIM" evidence="3">
    <location>
        <begin position="376"/>
        <end position="439"/>
    </location>
</feature>
<dbReference type="InterPro" id="IPR034139">
    <property type="entry name" value="TOPRIM_OLD"/>
</dbReference>
<feature type="domain" description="ATPase AAA-type core" evidence="2">
    <location>
        <begin position="202"/>
        <end position="333"/>
    </location>
</feature>
<dbReference type="Pfam" id="PF13304">
    <property type="entry name" value="AAA_21"/>
    <property type="match status" value="1"/>
</dbReference>
<dbReference type="PATRIC" id="fig|33051.3.peg.3143"/>
<dbReference type="GO" id="GO:0006302">
    <property type="term" value="P:double-strand break repair"/>
    <property type="evidence" value="ECO:0007669"/>
    <property type="project" value="InterPro"/>
</dbReference>
<dbReference type="EMBL" id="LDTD01000064">
    <property type="protein sequence ID" value="KTT69571.1"/>
    <property type="molecule type" value="Genomic_DNA"/>
</dbReference>
<dbReference type="Pfam" id="PF13175">
    <property type="entry name" value="AAA_15"/>
    <property type="match status" value="1"/>
</dbReference>
<dbReference type="Pfam" id="PF20469">
    <property type="entry name" value="OLD-like_TOPRIM"/>
    <property type="match status" value="1"/>
</dbReference>
<evidence type="ECO:0000259" key="1">
    <source>
        <dbReference type="Pfam" id="PF13175"/>
    </source>
</evidence>
<evidence type="ECO:0000259" key="3">
    <source>
        <dbReference type="Pfam" id="PF20469"/>
    </source>
</evidence>
<feature type="domain" description="Endonuclease GajA/Old nuclease/RecF-like AAA" evidence="1">
    <location>
        <begin position="1"/>
        <end position="47"/>
    </location>
</feature>
<accession>A0A147HXA3</accession>
<dbReference type="RefSeq" id="WP_058733468.1">
    <property type="nucleotide sequence ID" value="NZ_LDTD01000064.1"/>
</dbReference>
<dbReference type="Gene3D" id="3.40.50.300">
    <property type="entry name" value="P-loop containing nucleotide triphosphate hydrolases"/>
    <property type="match status" value="1"/>
</dbReference>